<dbReference type="SUPFAM" id="SSF103473">
    <property type="entry name" value="MFS general substrate transporter"/>
    <property type="match status" value="1"/>
</dbReference>
<feature type="transmembrane region" description="Helical" evidence="6">
    <location>
        <begin position="190"/>
        <end position="208"/>
    </location>
</feature>
<dbReference type="Pfam" id="PF07690">
    <property type="entry name" value="MFS_1"/>
    <property type="match status" value="1"/>
</dbReference>
<feature type="transmembrane region" description="Helical" evidence="6">
    <location>
        <begin position="125"/>
        <end position="150"/>
    </location>
</feature>
<feature type="transmembrane region" description="Helical" evidence="6">
    <location>
        <begin position="369"/>
        <end position="388"/>
    </location>
</feature>
<dbReference type="Gene3D" id="1.20.1250.20">
    <property type="entry name" value="MFS general substrate transporter like domains"/>
    <property type="match status" value="1"/>
</dbReference>
<keyword evidence="4 6" id="KW-1133">Transmembrane helix</keyword>
<feature type="transmembrane region" description="Helical" evidence="6">
    <location>
        <begin position="101"/>
        <end position="119"/>
    </location>
</feature>
<protein>
    <recommendedName>
        <fullName evidence="7">Major facilitator superfamily (MFS) profile domain-containing protein</fullName>
    </recommendedName>
</protein>
<dbReference type="InterPro" id="IPR036259">
    <property type="entry name" value="MFS_trans_sf"/>
</dbReference>
<feature type="transmembrane region" description="Helical" evidence="6">
    <location>
        <begin position="281"/>
        <end position="300"/>
    </location>
</feature>
<evidence type="ECO:0000256" key="1">
    <source>
        <dbReference type="ARBA" id="ARBA00004141"/>
    </source>
</evidence>
<comment type="caution">
    <text evidence="8">The sequence shown here is derived from an EMBL/GenBank/DDBJ whole genome shotgun (WGS) entry which is preliminary data.</text>
</comment>
<evidence type="ECO:0000256" key="3">
    <source>
        <dbReference type="ARBA" id="ARBA00022692"/>
    </source>
</evidence>
<evidence type="ECO:0000259" key="7">
    <source>
        <dbReference type="PROSITE" id="PS50850"/>
    </source>
</evidence>
<name>A0ABP0SXE7_9DINO</name>
<feature type="transmembrane region" description="Helical" evidence="6">
    <location>
        <begin position="312"/>
        <end position="330"/>
    </location>
</feature>
<dbReference type="PRINTS" id="PR01035">
    <property type="entry name" value="TCRTETA"/>
</dbReference>
<feature type="transmembrane region" description="Helical" evidence="6">
    <location>
        <begin position="400"/>
        <end position="422"/>
    </location>
</feature>
<evidence type="ECO:0000313" key="8">
    <source>
        <dbReference type="EMBL" id="CAK9117117.1"/>
    </source>
</evidence>
<keyword evidence="5 6" id="KW-0472">Membrane</keyword>
<evidence type="ECO:0000256" key="2">
    <source>
        <dbReference type="ARBA" id="ARBA00022448"/>
    </source>
</evidence>
<dbReference type="PANTHER" id="PTHR23504:SF15">
    <property type="entry name" value="MAJOR FACILITATOR SUPERFAMILY (MFS) PROFILE DOMAIN-CONTAINING PROTEIN"/>
    <property type="match status" value="1"/>
</dbReference>
<evidence type="ECO:0000256" key="6">
    <source>
        <dbReference type="SAM" id="Phobius"/>
    </source>
</evidence>
<comment type="subcellular location">
    <subcellularLocation>
        <location evidence="1">Membrane</location>
        <topology evidence="1">Multi-pass membrane protein</topology>
    </subcellularLocation>
</comment>
<dbReference type="EMBL" id="CAXAMN010028584">
    <property type="protein sequence ID" value="CAK9117117.1"/>
    <property type="molecule type" value="Genomic_DNA"/>
</dbReference>
<feature type="transmembrane region" description="Helical" evidence="6">
    <location>
        <begin position="162"/>
        <end position="184"/>
    </location>
</feature>
<dbReference type="InterPro" id="IPR011701">
    <property type="entry name" value="MFS"/>
</dbReference>
<feature type="transmembrane region" description="Helical" evidence="6">
    <location>
        <begin position="336"/>
        <end position="357"/>
    </location>
</feature>
<keyword evidence="2" id="KW-0813">Transport</keyword>
<dbReference type="InterPro" id="IPR001958">
    <property type="entry name" value="Tet-R_TetA/multi-R_MdtG-like"/>
</dbReference>
<dbReference type="Proteomes" id="UP001642484">
    <property type="component" value="Unassembled WGS sequence"/>
</dbReference>
<dbReference type="PANTHER" id="PTHR23504">
    <property type="entry name" value="MAJOR FACILITATOR SUPERFAMILY DOMAIN-CONTAINING PROTEIN 10"/>
    <property type="match status" value="1"/>
</dbReference>
<evidence type="ECO:0000256" key="4">
    <source>
        <dbReference type="ARBA" id="ARBA00022989"/>
    </source>
</evidence>
<evidence type="ECO:0000313" key="9">
    <source>
        <dbReference type="Proteomes" id="UP001642484"/>
    </source>
</evidence>
<evidence type="ECO:0000256" key="5">
    <source>
        <dbReference type="ARBA" id="ARBA00023136"/>
    </source>
</evidence>
<dbReference type="PROSITE" id="PS50850">
    <property type="entry name" value="MFS"/>
    <property type="match status" value="1"/>
</dbReference>
<gene>
    <name evidence="8" type="ORF">CCMP2556_LOCUS54533</name>
</gene>
<reference evidence="8 9" key="1">
    <citation type="submission" date="2024-02" db="EMBL/GenBank/DDBJ databases">
        <authorList>
            <person name="Chen Y."/>
            <person name="Shah S."/>
            <person name="Dougan E. K."/>
            <person name="Thang M."/>
            <person name="Chan C."/>
        </authorList>
    </citation>
    <scope>NUCLEOTIDE SEQUENCE [LARGE SCALE GENOMIC DNA]</scope>
</reference>
<feature type="transmembrane region" description="Helical" evidence="6">
    <location>
        <begin position="18"/>
        <end position="39"/>
    </location>
</feature>
<feature type="transmembrane region" description="Helical" evidence="6">
    <location>
        <begin position="75"/>
        <end position="94"/>
    </location>
</feature>
<accession>A0ABP0SXE7</accession>
<proteinExistence type="predicted"/>
<sequence length="441" mass="47181">MDGPNGSSGRCSSGWPSFWLSVVFVAASGVLNGLILPALPTAFFNGGTDPCIGEAHDSPACKAALSRGSRIGSNFTLLGSICVFIASPFIALCCDRLGRKPMMVLGQIANLVAVLSLLAVDVLGISLYIYFCLSIVVASFCGQVVFFLWIADRTTPEQRVAFFATLAAAMDVEQIVTPLASLVASKRNCLILSALLSLLAVVVTTFGMPESISDSCLKETQRRSFSAAARPSRLLQLGILVNKKFRGLTVLMLISNSVHAGCGSVFMFYLKAHFGADVKDVAPIIFLNGISNLCVQVFVVKHLARCFSVRGIILLGYFFGALNCLIISFVPNFHDLYVLALTSGLGVIFSPAIQAIYMNSVGPSEMGQVQGAVNSLMTLTGGLGPVIFSRLLVLFQDRGIYWTPYMLTVVSNIFCSLAVAFMKLPEKAEDDSLNVQLECSA</sequence>
<organism evidence="8 9">
    <name type="scientific">Durusdinium trenchii</name>
    <dbReference type="NCBI Taxonomy" id="1381693"/>
    <lineage>
        <taxon>Eukaryota</taxon>
        <taxon>Sar</taxon>
        <taxon>Alveolata</taxon>
        <taxon>Dinophyceae</taxon>
        <taxon>Suessiales</taxon>
        <taxon>Symbiodiniaceae</taxon>
        <taxon>Durusdinium</taxon>
    </lineage>
</organism>
<feature type="transmembrane region" description="Helical" evidence="6">
    <location>
        <begin position="248"/>
        <end position="269"/>
    </location>
</feature>
<keyword evidence="3 6" id="KW-0812">Transmembrane</keyword>
<keyword evidence="9" id="KW-1185">Reference proteome</keyword>
<dbReference type="InterPro" id="IPR020846">
    <property type="entry name" value="MFS_dom"/>
</dbReference>
<feature type="domain" description="Major facilitator superfamily (MFS) profile" evidence="7">
    <location>
        <begin position="235"/>
        <end position="441"/>
    </location>
</feature>